<feature type="region of interest" description="Disordered" evidence="1">
    <location>
        <begin position="20"/>
        <end position="63"/>
    </location>
</feature>
<evidence type="ECO:0000313" key="2">
    <source>
        <dbReference type="EMBL" id="KAL0276346.1"/>
    </source>
</evidence>
<feature type="compositionally biased region" description="Basic and acidic residues" evidence="1">
    <location>
        <begin position="49"/>
        <end position="63"/>
    </location>
</feature>
<dbReference type="AlphaFoldDB" id="A0AAW2I2S2"/>
<sequence length="63" mass="7083">MNNFRRSATTWRKKDVCSDGHHLLRGDSSWGEAAQRGGGRRQPLTLVESRGDTNGRQREEGSL</sequence>
<accession>A0AAW2I2S2</accession>
<evidence type="ECO:0000256" key="1">
    <source>
        <dbReference type="SAM" id="MobiDB-lite"/>
    </source>
</evidence>
<organism evidence="2">
    <name type="scientific">Menopon gallinae</name>
    <name type="common">poultry shaft louse</name>
    <dbReference type="NCBI Taxonomy" id="328185"/>
    <lineage>
        <taxon>Eukaryota</taxon>
        <taxon>Metazoa</taxon>
        <taxon>Ecdysozoa</taxon>
        <taxon>Arthropoda</taxon>
        <taxon>Hexapoda</taxon>
        <taxon>Insecta</taxon>
        <taxon>Pterygota</taxon>
        <taxon>Neoptera</taxon>
        <taxon>Paraneoptera</taxon>
        <taxon>Psocodea</taxon>
        <taxon>Troctomorpha</taxon>
        <taxon>Phthiraptera</taxon>
        <taxon>Amblycera</taxon>
        <taxon>Menoponidae</taxon>
        <taxon>Menopon</taxon>
    </lineage>
</organism>
<proteinExistence type="predicted"/>
<name>A0AAW2I2S2_9NEOP</name>
<comment type="caution">
    <text evidence="2">The sequence shown here is derived from an EMBL/GenBank/DDBJ whole genome shotgun (WGS) entry which is preliminary data.</text>
</comment>
<reference evidence="2" key="1">
    <citation type="journal article" date="2024" name="Gigascience">
        <title>Chromosome-level genome of the poultry shaft louse Menopon gallinae provides insight into the host-switching and adaptive evolution of parasitic lice.</title>
        <authorList>
            <person name="Xu Y."/>
            <person name="Ma L."/>
            <person name="Liu S."/>
            <person name="Liang Y."/>
            <person name="Liu Q."/>
            <person name="He Z."/>
            <person name="Tian L."/>
            <person name="Duan Y."/>
            <person name="Cai W."/>
            <person name="Li H."/>
            <person name="Song F."/>
        </authorList>
    </citation>
    <scope>NUCLEOTIDE SEQUENCE</scope>
    <source>
        <strain evidence="2">Cailab_2023a</strain>
    </source>
</reference>
<protein>
    <submittedName>
        <fullName evidence="2">Uncharacterized protein</fullName>
    </submittedName>
</protein>
<gene>
    <name evidence="2" type="ORF">PYX00_003936</name>
</gene>
<dbReference type="EMBL" id="JARGDH010000002">
    <property type="protein sequence ID" value="KAL0276346.1"/>
    <property type="molecule type" value="Genomic_DNA"/>
</dbReference>